<evidence type="ECO:0000259" key="1">
    <source>
        <dbReference type="Pfam" id="PF01636"/>
    </source>
</evidence>
<dbReference type="EMBL" id="CP023466">
    <property type="protein sequence ID" value="ATE78217.1"/>
    <property type="molecule type" value="Genomic_DNA"/>
</dbReference>
<dbReference type="InterPro" id="IPR002575">
    <property type="entry name" value="Aminoglycoside_PTrfase"/>
</dbReference>
<dbReference type="Pfam" id="PF01636">
    <property type="entry name" value="APH"/>
    <property type="match status" value="1"/>
</dbReference>
<dbReference type="PANTHER" id="PTHR21310">
    <property type="entry name" value="AMINOGLYCOSIDE PHOSPHOTRANSFERASE-RELATED-RELATED"/>
    <property type="match status" value="1"/>
</dbReference>
<dbReference type="Gene3D" id="3.30.200.20">
    <property type="entry name" value="Phosphorylase Kinase, domain 1"/>
    <property type="match status" value="1"/>
</dbReference>
<dbReference type="InterPro" id="IPR011009">
    <property type="entry name" value="Kinase-like_dom_sf"/>
</dbReference>
<dbReference type="InterPro" id="IPR051678">
    <property type="entry name" value="AGP_Transferase"/>
</dbReference>
<dbReference type="InterPro" id="IPR041726">
    <property type="entry name" value="ACAD10_11_N"/>
</dbReference>
<protein>
    <recommendedName>
        <fullName evidence="1">Aminoglycoside phosphotransferase domain-containing protein</fullName>
    </recommendedName>
</protein>
<dbReference type="SUPFAM" id="SSF56112">
    <property type="entry name" value="Protein kinase-like (PK-like)"/>
    <property type="match status" value="1"/>
</dbReference>
<dbReference type="CDD" id="cd05154">
    <property type="entry name" value="ACAD10_11_N-like"/>
    <property type="match status" value="1"/>
</dbReference>
<gene>
    <name evidence="2" type="ORF">CNN82_17950</name>
</gene>
<name>A0AB33EG75_9PSED</name>
<dbReference type="Gene3D" id="3.90.1200.10">
    <property type="match status" value="1"/>
</dbReference>
<sequence>MKIQKHRLLSGLQQAIDKLAMLGDPLRVKEHHLAAHAILAELVRGERLHDVRDQYECGYSLGLRLARAIGRVDASLVCKLPPRIFHSYDQAATHALFYRLQSALANLVAVSGYPVGGDSEIDAVVLSLMRWEASLYELPSLPESPQSRQPDMQAMLERSVRNQGGALTHARFLQCEQLLDSFGNTALFFEVEDADSHRWPLVCRVQKDNVPLGLRSSVADEFRLLRYLHQQGLSVGEPLWLESKRSIEQLPFSVSRRLTGTQLQTWVDLQSLNGSQIQALASELAKIHGVRLQASDGVLQDNFMDPTDSEPRAVVAAQRYLDRWVDLWKSSDTAPSSILLATLQWLRVNAPQSDDEPVLVHGDYSPSNVVFDDDQVASVVDWSHAHVGDRAEDLAYLLPSLGSHAQADLFMREYVAAGGNTVSQFQLKYYAVMDQFKRLVTLQEARLRFDMSHADPEFCILGFQSIQMPASNVGAAICAAEAARHVM</sequence>
<dbReference type="Proteomes" id="UP000218385">
    <property type="component" value="Chromosome"/>
</dbReference>
<proteinExistence type="predicted"/>
<evidence type="ECO:0000313" key="2">
    <source>
        <dbReference type="EMBL" id="ATE78217.1"/>
    </source>
</evidence>
<feature type="domain" description="Aminoglycoside phosphotransferase" evidence="1">
    <location>
        <begin position="189"/>
        <end position="419"/>
    </location>
</feature>
<organism evidence="2 3">
    <name type="scientific">Pseudomonas frederiksbergensis</name>
    <dbReference type="NCBI Taxonomy" id="104087"/>
    <lineage>
        <taxon>Bacteria</taxon>
        <taxon>Pseudomonadati</taxon>
        <taxon>Pseudomonadota</taxon>
        <taxon>Gammaproteobacteria</taxon>
        <taxon>Pseudomonadales</taxon>
        <taxon>Pseudomonadaceae</taxon>
        <taxon>Pseudomonas</taxon>
    </lineage>
</organism>
<dbReference type="RefSeq" id="WP_096480503.1">
    <property type="nucleotide sequence ID" value="NZ_CP023466.1"/>
</dbReference>
<dbReference type="AlphaFoldDB" id="A0AB33EG75"/>
<reference evidence="2 3" key="1">
    <citation type="submission" date="2017-09" db="EMBL/GenBank/DDBJ databases">
        <title>Complete Genome sequence of Lysobacter capsici KNU-15.</title>
        <authorList>
            <person name="Kim M.-C."/>
            <person name="Yi H."/>
            <person name="Lee D.-W."/>
            <person name="Shin J.-H."/>
        </authorList>
    </citation>
    <scope>NUCLEOTIDE SEQUENCE [LARGE SCALE GENOMIC DNA]</scope>
    <source>
        <strain evidence="2 3">KNU-15</strain>
    </source>
</reference>
<evidence type="ECO:0000313" key="3">
    <source>
        <dbReference type="Proteomes" id="UP000218385"/>
    </source>
</evidence>
<accession>A0AB33EG75</accession>